<accession>A0A137P6U0</accession>
<organism evidence="1 2">
    <name type="scientific">Conidiobolus coronatus (strain ATCC 28846 / CBS 209.66 / NRRL 28638)</name>
    <name type="common">Delacroixia coronata</name>
    <dbReference type="NCBI Taxonomy" id="796925"/>
    <lineage>
        <taxon>Eukaryota</taxon>
        <taxon>Fungi</taxon>
        <taxon>Fungi incertae sedis</taxon>
        <taxon>Zoopagomycota</taxon>
        <taxon>Entomophthoromycotina</taxon>
        <taxon>Entomophthoromycetes</taxon>
        <taxon>Entomophthorales</taxon>
        <taxon>Ancylistaceae</taxon>
        <taxon>Conidiobolus</taxon>
    </lineage>
</organism>
<gene>
    <name evidence="1" type="ORF">CONCODRAFT_78698</name>
</gene>
<name>A0A137P6U0_CONC2</name>
<evidence type="ECO:0000313" key="2">
    <source>
        <dbReference type="Proteomes" id="UP000070444"/>
    </source>
</evidence>
<protein>
    <submittedName>
        <fullName evidence="1">Uncharacterized protein</fullName>
    </submittedName>
</protein>
<sequence>MNKLLFNANNLIKVDIKQFTNIRYLSSSTGDKPRPNYTCYYQKDSDLTYDNLKSSKFQARLSAMSKEDIYKVDLSYVPSVDVCNQFLILGYKWRDDQIVNCKRTGKLLETYRLSLVSRKYFVDDLAVLRTKTKKRMQNICSIVFASHARLRHDYLVLPRLSCLTHDYIELVEMMEFGLDKLHALMDNNQFEHTQAVYIDRPSVDHYHIKRWSLSCNEIEKLAVKLTIEEFQKQRKRAL</sequence>
<dbReference type="AlphaFoldDB" id="A0A137P6U0"/>
<proteinExistence type="predicted"/>
<reference evidence="1 2" key="1">
    <citation type="journal article" date="2015" name="Genome Biol. Evol.">
        <title>Phylogenomic analyses indicate that early fungi evolved digesting cell walls of algal ancestors of land plants.</title>
        <authorList>
            <person name="Chang Y."/>
            <person name="Wang S."/>
            <person name="Sekimoto S."/>
            <person name="Aerts A.L."/>
            <person name="Choi C."/>
            <person name="Clum A."/>
            <person name="LaButti K.M."/>
            <person name="Lindquist E.A."/>
            <person name="Yee Ngan C."/>
            <person name="Ohm R.A."/>
            <person name="Salamov A.A."/>
            <person name="Grigoriev I.V."/>
            <person name="Spatafora J.W."/>
            <person name="Berbee M.L."/>
        </authorList>
    </citation>
    <scope>NUCLEOTIDE SEQUENCE [LARGE SCALE GENOMIC DNA]</scope>
    <source>
        <strain evidence="1 2">NRRL 28638</strain>
    </source>
</reference>
<dbReference type="Proteomes" id="UP000070444">
    <property type="component" value="Unassembled WGS sequence"/>
</dbReference>
<evidence type="ECO:0000313" key="1">
    <source>
        <dbReference type="EMBL" id="KXN70722.1"/>
    </source>
</evidence>
<keyword evidence="2" id="KW-1185">Reference proteome</keyword>
<dbReference type="EMBL" id="KQ964494">
    <property type="protein sequence ID" value="KXN70722.1"/>
    <property type="molecule type" value="Genomic_DNA"/>
</dbReference>